<accession>A0A917MKR7</accession>
<reference evidence="1" key="1">
    <citation type="journal article" date="2014" name="Int. J. Syst. Evol. Microbiol.">
        <title>Complete genome sequence of Corynebacterium casei LMG S-19264T (=DSM 44701T), isolated from a smear-ripened cheese.</title>
        <authorList>
            <consortium name="US DOE Joint Genome Institute (JGI-PGF)"/>
            <person name="Walter F."/>
            <person name="Albersmeier A."/>
            <person name="Kalinowski J."/>
            <person name="Ruckert C."/>
        </authorList>
    </citation>
    <scope>NUCLEOTIDE SEQUENCE</scope>
    <source>
        <strain evidence="1">CGMCC 1.15794</strain>
    </source>
</reference>
<name>A0A917MKR7_9MICO</name>
<dbReference type="PANTHER" id="PTHR38479">
    <property type="entry name" value="LMO0824 PROTEIN"/>
    <property type="match status" value="1"/>
</dbReference>
<protein>
    <recommendedName>
        <fullName evidence="3">Winged helix DNA-binding domain-containing protein</fullName>
    </recommendedName>
</protein>
<proteinExistence type="predicted"/>
<gene>
    <name evidence="1" type="ORF">GCM10010921_08060</name>
</gene>
<dbReference type="RefSeq" id="WP_188754957.1">
    <property type="nucleotide sequence ID" value="NZ_BMJY01000002.1"/>
</dbReference>
<dbReference type="AlphaFoldDB" id="A0A917MKR7"/>
<comment type="caution">
    <text evidence="1">The sequence shown here is derived from an EMBL/GenBank/DDBJ whole genome shotgun (WGS) entry which is preliminary data.</text>
</comment>
<evidence type="ECO:0008006" key="3">
    <source>
        <dbReference type="Google" id="ProtNLM"/>
    </source>
</evidence>
<dbReference type="EMBL" id="BMJY01000002">
    <property type="protein sequence ID" value="GGH37855.1"/>
    <property type="molecule type" value="Genomic_DNA"/>
</dbReference>
<dbReference type="InterPro" id="IPR009351">
    <property type="entry name" value="AlkZ-like"/>
</dbReference>
<sequence>MIELSAAEARRVRHAAQLLGGSDLSPTEVVTRAVALQGQDLPAVLRAIAVRSRPGTTLEDVRAAFDRGELVRSWPMRGTLFATTPAGLAALRHHTAERTHRGAARRRAELGLDDAVIDRARGELLAALQDRPRTRAEALALWEAAGIPTAEGRGYHLLFHLAVGGLMHWGPFAGTEQLLTLTQAAEHAESDDLSPVLRGYILARGPVTPDDAAWWLKLPKTAVRRAAARIEDLVEVSASGTPAWTIGEPTAPEPSGVTLVPGFDEWILGYADRSLVATPAVLRALVPGGNGVFRPAVLVDGVVVATWRLPAARSASAPRVPVVEIVEDVRADVRAAIDDALRDWPHG</sequence>
<organism evidence="1 2">
    <name type="scientific">Microbacterium album</name>
    <dbReference type="NCBI Taxonomy" id="2053191"/>
    <lineage>
        <taxon>Bacteria</taxon>
        <taxon>Bacillati</taxon>
        <taxon>Actinomycetota</taxon>
        <taxon>Actinomycetes</taxon>
        <taxon>Micrococcales</taxon>
        <taxon>Microbacteriaceae</taxon>
        <taxon>Microbacterium</taxon>
    </lineage>
</organism>
<dbReference type="Proteomes" id="UP000657592">
    <property type="component" value="Unassembled WGS sequence"/>
</dbReference>
<evidence type="ECO:0000313" key="1">
    <source>
        <dbReference type="EMBL" id="GGH37855.1"/>
    </source>
</evidence>
<evidence type="ECO:0000313" key="2">
    <source>
        <dbReference type="Proteomes" id="UP000657592"/>
    </source>
</evidence>
<dbReference type="PANTHER" id="PTHR38479:SF2">
    <property type="entry name" value="WINGED HELIX DNA-BINDING DOMAIN-CONTAINING PROTEIN"/>
    <property type="match status" value="1"/>
</dbReference>
<reference evidence="1" key="2">
    <citation type="submission" date="2020-09" db="EMBL/GenBank/DDBJ databases">
        <authorList>
            <person name="Sun Q."/>
            <person name="Zhou Y."/>
        </authorList>
    </citation>
    <scope>NUCLEOTIDE SEQUENCE</scope>
    <source>
        <strain evidence="1">CGMCC 1.15794</strain>
    </source>
</reference>
<keyword evidence="2" id="KW-1185">Reference proteome</keyword>
<dbReference type="Pfam" id="PF06224">
    <property type="entry name" value="AlkZ-like"/>
    <property type="match status" value="1"/>
</dbReference>